<dbReference type="Proteomes" id="UP001212997">
    <property type="component" value="Unassembled WGS sequence"/>
</dbReference>
<protein>
    <submittedName>
        <fullName evidence="2">Uncharacterized protein</fullName>
    </submittedName>
</protein>
<accession>A0AAD5YEX9</accession>
<feature type="region of interest" description="Disordered" evidence="1">
    <location>
        <begin position="157"/>
        <end position="213"/>
    </location>
</feature>
<comment type="caution">
    <text evidence="2">The sequence shown here is derived from an EMBL/GenBank/DDBJ whole genome shotgun (WGS) entry which is preliminary data.</text>
</comment>
<reference evidence="2" key="1">
    <citation type="submission" date="2022-07" db="EMBL/GenBank/DDBJ databases">
        <title>Genome Sequence of Physisporinus lineatus.</title>
        <authorList>
            <person name="Buettner E."/>
        </authorList>
    </citation>
    <scope>NUCLEOTIDE SEQUENCE</scope>
    <source>
        <strain evidence="2">VT162</strain>
    </source>
</reference>
<feature type="compositionally biased region" description="Basic and acidic residues" evidence="1">
    <location>
        <begin position="1039"/>
        <end position="1065"/>
    </location>
</feature>
<feature type="compositionally biased region" description="Polar residues" evidence="1">
    <location>
        <begin position="461"/>
        <end position="496"/>
    </location>
</feature>
<evidence type="ECO:0000313" key="2">
    <source>
        <dbReference type="EMBL" id="KAJ3484975.1"/>
    </source>
</evidence>
<name>A0AAD5YEX9_9APHY</name>
<evidence type="ECO:0000256" key="1">
    <source>
        <dbReference type="SAM" id="MobiDB-lite"/>
    </source>
</evidence>
<feature type="region of interest" description="Disordered" evidence="1">
    <location>
        <begin position="1039"/>
        <end position="1104"/>
    </location>
</feature>
<dbReference type="AlphaFoldDB" id="A0AAD5YEX9"/>
<feature type="compositionally biased region" description="Basic and acidic residues" evidence="1">
    <location>
        <begin position="159"/>
        <end position="173"/>
    </location>
</feature>
<feature type="compositionally biased region" description="Basic and acidic residues" evidence="1">
    <location>
        <begin position="199"/>
        <end position="208"/>
    </location>
</feature>
<sequence>MNITFHSFEDLSPTSLSPQVSKLVDVLQAPLPKWLDFEELTSWCKEQRVHELNEFCDAHMNDEVYGGLMVPLRDVIYLALRIEAVSSDPFSPRQTRHLWSSLIGQLGFHLTSHSESLSILSDQSFAQPKGFSSDEGTASLLISFQAERVMLNRALNPKELSDPFEHPKVKTRDSEEEESEGDESEEEHTETKESEEEHTETKESREEESVMDVSQALWPNGVDDFYYRRVPEYDEFEADIFFGIDRKSASTPPLVDWLDLPSYTHILSGSHVWPIAIFPIFSVADSTNIIPLVASIACQRTVWGLQLPVVAFEISNVDRVGHIHIGWAEQNETHTVPSIHVIRPSKTPASGRLTSATFDLGVPESATRFGQFILSLSHQYHTIGLELPIRVPDAIKWRSDDMSPMLENLELGLHERVKDWSKDVPVDIDTLSSSDASGIQTPVDDSFVQAAGFPPAEGGTMTKTNDIPRTDASQSQTPSKQNFDFQHPKSPQSDTRLSGRKKLRVNSNGRCANSEFAGQVPAQCNYQEESPTITSYCHDRNVVCIASDQPEVPGAPAEMGSMCSHYRKMTRLCYPSDDSEYAVTWKDERELGVALPNSVARLHKAFLGSWPKQDESNTQFLEDECAKIVEPRFREMWQTVLRSTLTQDSRITGSREADSRLSWDYLLGLAYVDTADDIQSDHLLLEANLRMSQNQLAKSPLDALQETLENLQKLADLNRLLCNQAHSEAARMKKDQRLIESYSQRSKAIGSLVSSLIDAGVDLEGTHTAILKRARIEAASGICDALLVAPISVRVDEEDIAGEAYHKYCLVKSALEHPRFAHSSKVRVNAPSAPTDILHRFPLLGIDKDLVSTSKVFKPSSISTKRGFLHSLKEILIYLPQLVVEYKKVDGKSETALNQVRTHLLASVSYLASLGILNHPVFGLVVNGTMGFLTMAWKSSSEPNNASPLSFELKCLPLLTIYQAIFIIEHNVKQFDLTNPTQVYHFVTFLIRLRAWEKEMTATVKGEESSLKDPAKFIKSLYKGEQIVRDHTEWAIRDKEEEAAKKKKEGETKKEEETKEEEAKKQPHHKQPPAQGHSINPRSGVAPSLSPVQERFNDAYIGVR</sequence>
<gene>
    <name evidence="2" type="ORF">NLI96_g5274</name>
</gene>
<dbReference type="EMBL" id="JANAWD010000169">
    <property type="protein sequence ID" value="KAJ3484975.1"/>
    <property type="molecule type" value="Genomic_DNA"/>
</dbReference>
<proteinExistence type="predicted"/>
<feature type="region of interest" description="Disordered" evidence="1">
    <location>
        <begin position="451"/>
        <end position="501"/>
    </location>
</feature>
<organism evidence="2 3">
    <name type="scientific">Meripilus lineatus</name>
    <dbReference type="NCBI Taxonomy" id="2056292"/>
    <lineage>
        <taxon>Eukaryota</taxon>
        <taxon>Fungi</taxon>
        <taxon>Dikarya</taxon>
        <taxon>Basidiomycota</taxon>
        <taxon>Agaricomycotina</taxon>
        <taxon>Agaricomycetes</taxon>
        <taxon>Polyporales</taxon>
        <taxon>Meripilaceae</taxon>
        <taxon>Meripilus</taxon>
    </lineage>
</organism>
<evidence type="ECO:0000313" key="3">
    <source>
        <dbReference type="Proteomes" id="UP001212997"/>
    </source>
</evidence>
<keyword evidence="3" id="KW-1185">Reference proteome</keyword>
<feature type="compositionally biased region" description="Acidic residues" evidence="1">
    <location>
        <begin position="174"/>
        <end position="198"/>
    </location>
</feature>